<dbReference type="AlphaFoldDB" id="A0A178JA90"/>
<reference evidence="4 5" key="1">
    <citation type="submission" date="2016-03" db="EMBL/GenBank/DDBJ databases">
        <title>Draft genome sequence of the Vibrio tubiashii subs. europaeus.</title>
        <authorList>
            <person name="Spinard E."/>
            <person name="Dubert J."/>
            <person name="Nelson D.R."/>
            <person name="Barja J.L."/>
        </authorList>
    </citation>
    <scope>NUCLEOTIDE SEQUENCE [LARGE SCALE GENOMIC DNA]</scope>
    <source>
        <strain evidence="5">PP-638</strain>
        <strain evidence="4">PP2-638</strain>
    </source>
</reference>
<proteinExistence type="predicted"/>
<dbReference type="EMBL" id="JAPFIT010000032">
    <property type="protein sequence ID" value="MDC5743057.1"/>
    <property type="molecule type" value="Genomic_DNA"/>
</dbReference>
<feature type="compositionally biased region" description="Polar residues" evidence="1">
    <location>
        <begin position="629"/>
        <end position="652"/>
    </location>
</feature>
<dbReference type="Proteomes" id="UP000094761">
    <property type="component" value="Unassembled WGS sequence"/>
</dbReference>
<evidence type="ECO:0000313" key="4">
    <source>
        <dbReference type="EMBL" id="OAM98830.1"/>
    </source>
</evidence>
<name>A0A178JA90_9VIBR</name>
<dbReference type="Pfam" id="PF05170">
    <property type="entry name" value="AsmA"/>
    <property type="match status" value="1"/>
</dbReference>
<gene>
    <name evidence="4" type="ORF">AZ468_12615</name>
    <name evidence="3" type="ORF">OPW20_23650</name>
</gene>
<evidence type="ECO:0000313" key="3">
    <source>
        <dbReference type="EMBL" id="MDC5743057.1"/>
    </source>
</evidence>
<dbReference type="EMBL" id="LUAX01000004">
    <property type="protein sequence ID" value="OAM98830.1"/>
    <property type="molecule type" value="Genomic_DNA"/>
</dbReference>
<evidence type="ECO:0000256" key="1">
    <source>
        <dbReference type="SAM" id="MobiDB-lite"/>
    </source>
</evidence>
<protein>
    <submittedName>
        <fullName evidence="3">AsmA family protein</fullName>
    </submittedName>
    <submittedName>
        <fullName evidence="4">Membrane assembly protein AsmA</fullName>
    </submittedName>
</protein>
<feature type="domain" description="AsmA" evidence="2">
    <location>
        <begin position="21"/>
        <end position="535"/>
    </location>
</feature>
<dbReference type="InterPro" id="IPR007844">
    <property type="entry name" value="AsmA"/>
</dbReference>
<dbReference type="RefSeq" id="WP_069667710.1">
    <property type="nucleotide sequence ID" value="NZ_JAPFIM010000012.1"/>
</dbReference>
<dbReference type="GeneID" id="78076549"/>
<evidence type="ECO:0000313" key="6">
    <source>
        <dbReference type="Proteomes" id="UP001150001"/>
    </source>
</evidence>
<evidence type="ECO:0000259" key="2">
    <source>
        <dbReference type="Pfam" id="PF05170"/>
    </source>
</evidence>
<dbReference type="OrthoDB" id="5912765at2"/>
<feature type="region of interest" description="Disordered" evidence="1">
    <location>
        <begin position="626"/>
        <end position="652"/>
    </location>
</feature>
<sequence>MKKALLLLTILVVSSITLSVLALYTVIQTSYAAKLVTTFFNTLTPYQLETTHAEYSPPFQLTLNDVELQHDDKVLQLPKLTLWLSQFPWQQGKLTFDSILVEGASLDLNALESPLLEQIKLHQLALKHVDISDNKWSARGVNMQIENPVWHSDQHGLPYGDIQLSVEQLYMQGEALDNLLVDMRYQAADSTIFGSSFNWRGANISGQAEQYPQGWSLINVTIDQLKLPRSSQIETLSTTLGNLNLPIYHINSLDIINSSFNYRHWRFEHLDASLENLDLTQTMWQQQTGYASFNAESIGNGELQLFSPRAKLAFNSNQINIEEFDADFKQGRVQLQGAVSPQSISLSQLKLDGIKWLEQTEQLIPSIKKATASVQHLAIGQLEVENAQFIQVEKQPYWQVSGLNIEGSDLTLIEQDQYGLLEGKLEISANAASIDKLLTTQAHFTAHASSNKLTLERAFVPLEQGYIEASGIWDRSTLSAPWQLALHADGLPLEHYLLEQALPFSLTGLAEAEVELEGLSGDYAMLSHSLSGKITTYFHQATLAAKSVDGEQEYSHPLDLGAIKMIADRGRISVSSSTSHSQVAGEMDLTKPQFATLLFKSQQECAELWSDILNGANVIKQTCKVDKPQPTTNTQEASNYTETEESLPSTDL</sequence>
<accession>A0A178JA90</accession>
<comment type="caution">
    <text evidence="4">The sequence shown here is derived from an EMBL/GenBank/DDBJ whole genome shotgun (WGS) entry which is preliminary data.</text>
</comment>
<evidence type="ECO:0000313" key="5">
    <source>
        <dbReference type="Proteomes" id="UP000094761"/>
    </source>
</evidence>
<reference evidence="3" key="2">
    <citation type="submission" date="2022-11" db="EMBL/GenBank/DDBJ databases">
        <title>Role of the vibriolysin VemA secreted by the emergent pathogen Vibrio europaeus in the colonization of Manila clam mucus.</title>
        <authorList>
            <person name="Martinez C."/>
            <person name="Rodriguez S."/>
            <person name="Vences A."/>
            <person name="Barja J.L."/>
            <person name="Toranzo A.E."/>
            <person name="Dubert J."/>
        </authorList>
    </citation>
    <scope>NUCLEOTIDE SEQUENCE</scope>
    <source>
        <strain evidence="3">3454</strain>
    </source>
</reference>
<organism evidence="4 5">
    <name type="scientific">Vibrio europaeus</name>
    <dbReference type="NCBI Taxonomy" id="300876"/>
    <lineage>
        <taxon>Bacteria</taxon>
        <taxon>Pseudomonadati</taxon>
        <taxon>Pseudomonadota</taxon>
        <taxon>Gammaproteobacteria</taxon>
        <taxon>Vibrionales</taxon>
        <taxon>Vibrionaceae</taxon>
        <taxon>Vibrio</taxon>
        <taxon>Vibrio oreintalis group</taxon>
    </lineage>
</organism>
<dbReference type="Proteomes" id="UP001150001">
    <property type="component" value="Unassembled WGS sequence"/>
</dbReference>
<keyword evidence="6" id="KW-1185">Reference proteome</keyword>